<sequence length="483" mass="54241">MPKKKSTVDSTAVDRHKDLRDFLDRVEEMGELRQLDGVDWNLEMGALAEMVCHESREGKSPALLFDEIPGHPKGFRVLSGATNSSRRLAYALGFPEPSGPTDVVKAFRDRMRTEFELIPPIEIERGPVFENIDRDDEVDLYKFPIPFIHEFDGGRYIGTDDLVIIRDPDSDWINSATYRVMVHDKNTCGIWMSPGKHGRIIREKYFSKGKSCPVAISVGQDPLLFMAANQEIDYGTDELAYAGGHRGFPFEIVKSELHGLPLPAHSEIILEGEIFGNETRPEGPFGEFMGYYASEVSDEPIIKIKRVYYRNDPILCLASPARPPNNFTYSRAIVKSAMIWDEVEKAGLPGVKGVWCHEAGAGRLFNVIAIKQLYAGHAKQSALLASNCHAGNYAGRWTIVVDEDIDPTSMFDVIWAMSTRCDPPKDIDYIRGAWSTPLDTMIEGPPYENNRAIVDACRPWGRKDTFPTVAEASPKLKEKMHQK</sequence>
<protein>
    <recommendedName>
        <fullName evidence="5">UbiD family decarboxylase</fullName>
    </recommendedName>
</protein>
<dbReference type="InterPro" id="IPR002830">
    <property type="entry name" value="UbiD"/>
</dbReference>
<evidence type="ECO:0000259" key="1">
    <source>
        <dbReference type="Pfam" id="PF01977"/>
    </source>
</evidence>
<dbReference type="GO" id="GO:0033494">
    <property type="term" value="P:ferulate metabolic process"/>
    <property type="evidence" value="ECO:0007669"/>
    <property type="project" value="TreeGrafter"/>
</dbReference>
<dbReference type="PANTHER" id="PTHR30108">
    <property type="entry name" value="3-OCTAPRENYL-4-HYDROXYBENZOATE CARBOXY-LYASE-RELATED"/>
    <property type="match status" value="1"/>
</dbReference>
<evidence type="ECO:0008006" key="5">
    <source>
        <dbReference type="Google" id="ProtNLM"/>
    </source>
</evidence>
<dbReference type="Pfam" id="PF20696">
    <property type="entry name" value="UbiD_C"/>
    <property type="match status" value="1"/>
</dbReference>
<dbReference type="GO" id="GO:0016831">
    <property type="term" value="F:carboxy-lyase activity"/>
    <property type="evidence" value="ECO:0007669"/>
    <property type="project" value="InterPro"/>
</dbReference>
<dbReference type="Gene3D" id="3.40.1670.10">
    <property type="entry name" value="UbiD C-terminal domain-like"/>
    <property type="match status" value="1"/>
</dbReference>
<feature type="domain" description="3-octaprenyl-4-hydroxybenzoate carboxy-lyase-like C-terminal" evidence="3">
    <location>
        <begin position="332"/>
        <end position="456"/>
    </location>
</feature>
<evidence type="ECO:0000259" key="3">
    <source>
        <dbReference type="Pfam" id="PF20696"/>
    </source>
</evidence>
<dbReference type="EMBL" id="UINC01017935">
    <property type="protein sequence ID" value="SVA74883.1"/>
    <property type="molecule type" value="Genomic_DNA"/>
</dbReference>
<organism evidence="4">
    <name type="scientific">marine metagenome</name>
    <dbReference type="NCBI Taxonomy" id="408172"/>
    <lineage>
        <taxon>unclassified sequences</taxon>
        <taxon>metagenomes</taxon>
        <taxon>ecological metagenomes</taxon>
    </lineage>
</organism>
<accession>A0A381YEA8</accession>
<dbReference type="InterPro" id="IPR049383">
    <property type="entry name" value="UbiD-like_N"/>
</dbReference>
<feature type="non-terminal residue" evidence="4">
    <location>
        <position position="483"/>
    </location>
</feature>
<evidence type="ECO:0000313" key="4">
    <source>
        <dbReference type="EMBL" id="SVA74883.1"/>
    </source>
</evidence>
<dbReference type="Pfam" id="PF01977">
    <property type="entry name" value="UbiD"/>
    <property type="match status" value="1"/>
</dbReference>
<dbReference type="GO" id="GO:0005737">
    <property type="term" value="C:cytoplasm"/>
    <property type="evidence" value="ECO:0007669"/>
    <property type="project" value="TreeGrafter"/>
</dbReference>
<dbReference type="AlphaFoldDB" id="A0A381YEA8"/>
<dbReference type="InterPro" id="IPR048304">
    <property type="entry name" value="UbiD_Rift_dom"/>
</dbReference>
<feature type="domain" description="3-octaprenyl-4-hydroxybenzoate carboxy-lyase-like N-terminal" evidence="2">
    <location>
        <begin position="23"/>
        <end position="105"/>
    </location>
</feature>
<dbReference type="PANTHER" id="PTHR30108:SF17">
    <property type="entry name" value="FERULIC ACID DECARBOXYLASE 1"/>
    <property type="match status" value="1"/>
</dbReference>
<evidence type="ECO:0000259" key="2">
    <source>
        <dbReference type="Pfam" id="PF20695"/>
    </source>
</evidence>
<dbReference type="NCBIfam" id="TIGR00148">
    <property type="entry name" value="UbiD family decarboxylase"/>
    <property type="match status" value="1"/>
</dbReference>
<reference evidence="4" key="1">
    <citation type="submission" date="2018-05" db="EMBL/GenBank/DDBJ databases">
        <authorList>
            <person name="Lanie J.A."/>
            <person name="Ng W.-L."/>
            <person name="Kazmierczak K.M."/>
            <person name="Andrzejewski T.M."/>
            <person name="Davidsen T.M."/>
            <person name="Wayne K.J."/>
            <person name="Tettelin H."/>
            <person name="Glass J.I."/>
            <person name="Rusch D."/>
            <person name="Podicherti R."/>
            <person name="Tsui H.-C.T."/>
            <person name="Winkler M.E."/>
        </authorList>
    </citation>
    <scope>NUCLEOTIDE SEQUENCE</scope>
</reference>
<dbReference type="InterPro" id="IPR049381">
    <property type="entry name" value="UbiD-like_C"/>
</dbReference>
<feature type="domain" description="3-octaprenyl-4-hydroxybenzoate carboxy-lyase-like Rift-related" evidence="1">
    <location>
        <begin position="124"/>
        <end position="322"/>
    </location>
</feature>
<dbReference type="SUPFAM" id="SSF50475">
    <property type="entry name" value="FMN-binding split barrel"/>
    <property type="match status" value="1"/>
</dbReference>
<dbReference type="Pfam" id="PF20695">
    <property type="entry name" value="UbiD_N"/>
    <property type="match status" value="1"/>
</dbReference>
<name>A0A381YEA8_9ZZZZ</name>
<gene>
    <name evidence="4" type="ORF">METZ01_LOCUS127737</name>
</gene>
<dbReference type="SUPFAM" id="SSF143968">
    <property type="entry name" value="UbiD C-terminal domain-like"/>
    <property type="match status" value="1"/>
</dbReference>
<proteinExistence type="predicted"/>
<dbReference type="GO" id="GO:0046281">
    <property type="term" value="P:cinnamic acid catabolic process"/>
    <property type="evidence" value="ECO:0007669"/>
    <property type="project" value="TreeGrafter"/>
</dbReference>